<evidence type="ECO:0000259" key="10">
    <source>
        <dbReference type="Pfam" id="PF00593"/>
    </source>
</evidence>
<dbReference type="PROSITE" id="PS52016">
    <property type="entry name" value="TONB_DEPENDENT_REC_3"/>
    <property type="match status" value="1"/>
</dbReference>
<evidence type="ECO:0000256" key="7">
    <source>
        <dbReference type="ARBA" id="ARBA00023237"/>
    </source>
</evidence>
<evidence type="ECO:0000313" key="13">
    <source>
        <dbReference type="Proteomes" id="UP000233535"/>
    </source>
</evidence>
<dbReference type="Proteomes" id="UP000233535">
    <property type="component" value="Unassembled WGS sequence"/>
</dbReference>
<dbReference type="InterPro" id="IPR000531">
    <property type="entry name" value="Beta-barrel_TonB"/>
</dbReference>
<evidence type="ECO:0000259" key="11">
    <source>
        <dbReference type="Pfam" id="PF07715"/>
    </source>
</evidence>
<evidence type="ECO:0000256" key="3">
    <source>
        <dbReference type="ARBA" id="ARBA00022452"/>
    </source>
</evidence>
<dbReference type="EMBL" id="MVDD01000006">
    <property type="protein sequence ID" value="PKQ63090.1"/>
    <property type="molecule type" value="Genomic_DNA"/>
</dbReference>
<dbReference type="SUPFAM" id="SSF56935">
    <property type="entry name" value="Porins"/>
    <property type="match status" value="1"/>
</dbReference>
<evidence type="ECO:0000256" key="9">
    <source>
        <dbReference type="RuleBase" id="RU003357"/>
    </source>
</evidence>
<dbReference type="Pfam" id="PF07715">
    <property type="entry name" value="Plug"/>
    <property type="match status" value="1"/>
</dbReference>
<evidence type="ECO:0000256" key="1">
    <source>
        <dbReference type="ARBA" id="ARBA00004571"/>
    </source>
</evidence>
<dbReference type="InterPro" id="IPR023997">
    <property type="entry name" value="TonB-dep_OMP_SusC/RagA_CS"/>
</dbReference>
<keyword evidence="7 8" id="KW-0998">Cell outer membrane</keyword>
<evidence type="ECO:0000256" key="2">
    <source>
        <dbReference type="ARBA" id="ARBA00022448"/>
    </source>
</evidence>
<keyword evidence="4 8" id="KW-0812">Transmembrane</keyword>
<sequence>MAYSATAKSFSQNQRVSMNMEQATIFEVLNEIKQQTGLRFIYKEGLFDESNKINIVVENEEVKKVLDRILQDKGLECEVEEEVITLKETIKTTPQKQVQEKKPLIGQVTDTEGVPLPGVSVVVKGTTTGVATDIDGKYTIKIEGTSAVLVYSFVGMLPKEVVYTGQSLLNVSLEADSEQMAEVVVTGYQTISKERATGAFEKVSTKALEERSTLNIIDKLEGQTSGVLFENGVITIRGVSSMNASTTPLIVVDGFPIEGDLESLNPNDVESMTILKDAAAASIWGARASNGVIVIVSKKGVEKGKTNVDFSSTLSLMAEPDLYSLKRASTESFLELEKHFADNGWKELASPWALSQPAYNEGLDAYLRYNDGQMTEADKDAIINRLKGIDVRDEYADLFLRKAVRQQYHLAVSGASDKSNYYASLSYDDNNAYLKGSDNDRIVSNLRIQTKLSERISFNAGISATIRNSDNNAAGSLANLAQYQQILDANGDYIPQPWTYSQAGKDTHAMANNSPYDWTYNLYQEFENKDNSTKNVDLRMQAGLNINLFKGLDFEGRYQYEWGNSKGQNLYNEDTYYVRDMVNTRAHIGSDGQMVYPIPMGEARADANAYAKSFTSRAQLNFNRSFNDNKHQVYAIAGTELRQTEYESSNMTKFGYDPVSLQFKRMNYDTDYPRAFSYWPSKLEDNTTFVYEKNRYASYYGNAGYTLDDKYTVTGSVRLDDSNLFGASKEYRNVPLWSVGTNWQMHKEDFINLDFVNRLTLRMTYGTGGNIDKSTSPYLTASIGQDYQTQYKFAYINNPKNPNLRWEKTSTANFGLDYALWNNRVSGSIEYYNKQSVDLLGNVSLNAIYGFDSALMNFAEMSNKGMDFSINVGILTKDLKWNAIANFSYNKNRVEKVELSDESVGGAFGGYYGTGSARVGKPLNHLYSYKWAGLSAEGMPQVYNEKGEIIDHNTEMEEVEGLKYEGTTTPKYYGSLQNVVSYKGLRLSMLITYKLGHKFRTPTIDYSDLRSKFTLNSVHEDFDARWKNPGDEKITDIPVLPDSPTEIGGYWSSYTNYGSHNVESASHIRFNDVVLSYDLPKSWFKSTGLNALNVGAQVRNLGVITFNDSNTDPENIIGVDGFGKRRPEYTFSLKARF</sequence>
<organism evidence="12 13">
    <name type="scientific">Labilibaculum filiforme</name>
    <dbReference type="NCBI Taxonomy" id="1940526"/>
    <lineage>
        <taxon>Bacteria</taxon>
        <taxon>Pseudomonadati</taxon>
        <taxon>Bacteroidota</taxon>
        <taxon>Bacteroidia</taxon>
        <taxon>Marinilabiliales</taxon>
        <taxon>Marinifilaceae</taxon>
        <taxon>Labilibaculum</taxon>
    </lineage>
</organism>
<accession>A0A2N3HYE3</accession>
<keyword evidence="2 8" id="KW-0813">Transport</keyword>
<dbReference type="InterPro" id="IPR037066">
    <property type="entry name" value="Plug_dom_sf"/>
</dbReference>
<comment type="similarity">
    <text evidence="8 9">Belongs to the TonB-dependent receptor family.</text>
</comment>
<feature type="domain" description="TonB-dependent receptor plug" evidence="11">
    <location>
        <begin position="193"/>
        <end position="292"/>
    </location>
</feature>
<keyword evidence="13" id="KW-1185">Reference proteome</keyword>
<keyword evidence="3 8" id="KW-1134">Transmembrane beta strand</keyword>
<proteinExistence type="inferred from homology"/>
<dbReference type="GO" id="GO:0009279">
    <property type="term" value="C:cell outer membrane"/>
    <property type="evidence" value="ECO:0007669"/>
    <property type="project" value="UniProtKB-SubCell"/>
</dbReference>
<evidence type="ECO:0000256" key="6">
    <source>
        <dbReference type="ARBA" id="ARBA00023136"/>
    </source>
</evidence>
<evidence type="ECO:0000256" key="5">
    <source>
        <dbReference type="ARBA" id="ARBA00023077"/>
    </source>
</evidence>
<name>A0A2N3HYE3_9BACT</name>
<feature type="domain" description="TonB-dependent receptor-like beta-barrel" evidence="10">
    <location>
        <begin position="492"/>
        <end position="1101"/>
    </location>
</feature>
<dbReference type="NCBIfam" id="TIGR04057">
    <property type="entry name" value="SusC_RagA_signa"/>
    <property type="match status" value="1"/>
</dbReference>
<dbReference type="InterPro" id="IPR023996">
    <property type="entry name" value="TonB-dep_OMP_SusC/RagA"/>
</dbReference>
<dbReference type="Pfam" id="PF13715">
    <property type="entry name" value="CarbopepD_reg_2"/>
    <property type="match status" value="1"/>
</dbReference>
<evidence type="ECO:0000256" key="4">
    <source>
        <dbReference type="ARBA" id="ARBA00022692"/>
    </source>
</evidence>
<reference evidence="12 13" key="1">
    <citation type="journal article" date="2017" name="Front. Microbiol.">
        <title>Labilibaculum manganireducens gen. nov., sp. nov. and Labilibaculum filiforme sp. nov., Novel Bacteroidetes Isolated from Subsurface Sediments of the Baltic Sea.</title>
        <authorList>
            <person name="Vandieken V."/>
            <person name="Marshall I.P."/>
            <person name="Niemann H."/>
            <person name="Engelen B."/>
            <person name="Cypionka H."/>
        </authorList>
    </citation>
    <scope>NUCLEOTIDE SEQUENCE [LARGE SCALE GENOMIC DNA]</scope>
    <source>
        <strain evidence="12 13">59.16B</strain>
    </source>
</reference>
<dbReference type="InterPro" id="IPR039426">
    <property type="entry name" value="TonB-dep_rcpt-like"/>
</dbReference>
<evidence type="ECO:0000313" key="12">
    <source>
        <dbReference type="EMBL" id="PKQ63090.1"/>
    </source>
</evidence>
<dbReference type="Gene3D" id="2.60.40.1120">
    <property type="entry name" value="Carboxypeptidase-like, regulatory domain"/>
    <property type="match status" value="1"/>
</dbReference>
<dbReference type="InterPro" id="IPR012910">
    <property type="entry name" value="Plug_dom"/>
</dbReference>
<dbReference type="InterPro" id="IPR008969">
    <property type="entry name" value="CarboxyPept-like_regulatory"/>
</dbReference>
<protein>
    <recommendedName>
        <fullName evidence="14">SusC/RagA family TonB-linked outer membrane protein</fullName>
    </recommendedName>
</protein>
<dbReference type="Gene3D" id="2.40.170.20">
    <property type="entry name" value="TonB-dependent receptor, beta-barrel domain"/>
    <property type="match status" value="1"/>
</dbReference>
<dbReference type="Pfam" id="PF00593">
    <property type="entry name" value="TonB_dep_Rec_b-barrel"/>
    <property type="match status" value="1"/>
</dbReference>
<comment type="subcellular location">
    <subcellularLocation>
        <location evidence="1 8">Cell outer membrane</location>
        <topology evidence="1 8">Multi-pass membrane protein</topology>
    </subcellularLocation>
</comment>
<keyword evidence="5 9" id="KW-0798">TonB box</keyword>
<comment type="caution">
    <text evidence="12">The sequence shown here is derived from an EMBL/GenBank/DDBJ whole genome shotgun (WGS) entry which is preliminary data.</text>
</comment>
<evidence type="ECO:0000256" key="8">
    <source>
        <dbReference type="PROSITE-ProRule" id="PRU01360"/>
    </source>
</evidence>
<dbReference type="Gene3D" id="2.170.130.10">
    <property type="entry name" value="TonB-dependent receptor, plug domain"/>
    <property type="match status" value="1"/>
</dbReference>
<keyword evidence="6 8" id="KW-0472">Membrane</keyword>
<dbReference type="SUPFAM" id="SSF49464">
    <property type="entry name" value="Carboxypeptidase regulatory domain-like"/>
    <property type="match status" value="1"/>
</dbReference>
<gene>
    <name evidence="12" type="ORF">BZG02_10000</name>
</gene>
<dbReference type="NCBIfam" id="TIGR04056">
    <property type="entry name" value="OMP_RagA_SusC"/>
    <property type="match status" value="1"/>
</dbReference>
<dbReference type="AlphaFoldDB" id="A0A2N3HYE3"/>
<evidence type="ECO:0008006" key="14">
    <source>
        <dbReference type="Google" id="ProtNLM"/>
    </source>
</evidence>
<dbReference type="InterPro" id="IPR036942">
    <property type="entry name" value="Beta-barrel_TonB_sf"/>
</dbReference>